<dbReference type="SMART" id="SM00145">
    <property type="entry name" value="PI3Ka"/>
    <property type="match status" value="1"/>
</dbReference>
<feature type="domain" description="PI3K/PI4K catalytic" evidence="5">
    <location>
        <begin position="1399"/>
        <end position="1661"/>
    </location>
</feature>
<keyword evidence="3" id="KW-0808">Transferase</keyword>
<dbReference type="InterPro" id="IPR016024">
    <property type="entry name" value="ARM-type_fold"/>
</dbReference>
<dbReference type="Pfam" id="PF19274">
    <property type="entry name" value="PI4K_N"/>
    <property type="match status" value="2"/>
</dbReference>
<dbReference type="OMA" id="TIEVWQS"/>
<dbReference type="InterPro" id="IPR001263">
    <property type="entry name" value="PI3K_accessory_dom"/>
</dbReference>
<dbReference type="STRING" id="51511.ENSCSAVP00000015097"/>
<evidence type="ECO:0000313" key="7">
    <source>
        <dbReference type="Ensembl" id="ENSCSAVP00000015097.1"/>
    </source>
</evidence>
<dbReference type="FunCoup" id="H2ZBY1">
    <property type="interactions" value="518"/>
</dbReference>
<dbReference type="HOGENOM" id="CLU_000893_2_0_1"/>
<dbReference type="GeneTree" id="ENSGT00550000074798"/>
<dbReference type="InterPro" id="IPR000403">
    <property type="entry name" value="PI3/4_kinase_cat_dom"/>
</dbReference>
<dbReference type="InterPro" id="IPR036940">
    <property type="entry name" value="PI3/4_kinase_cat_sf"/>
</dbReference>
<reference evidence="7" key="2">
    <citation type="submission" date="2025-08" db="UniProtKB">
        <authorList>
            <consortium name="Ensembl"/>
        </authorList>
    </citation>
    <scope>IDENTIFICATION</scope>
</reference>
<dbReference type="PANTHER" id="PTHR10048:SF15">
    <property type="entry name" value="PHOSPHATIDYLINOSITOL 4-KINASE ALPHA"/>
    <property type="match status" value="1"/>
</dbReference>
<dbReference type="PROSITE" id="PS51545">
    <property type="entry name" value="PIK_HELICAL"/>
    <property type="match status" value="1"/>
</dbReference>
<reference evidence="8" key="1">
    <citation type="submission" date="2003-08" db="EMBL/GenBank/DDBJ databases">
        <authorList>
            <person name="Birren B."/>
            <person name="Nusbaum C."/>
            <person name="Abebe A."/>
            <person name="Abouelleil A."/>
            <person name="Adekoya E."/>
            <person name="Ait-zahra M."/>
            <person name="Allen N."/>
            <person name="Allen T."/>
            <person name="An P."/>
            <person name="Anderson M."/>
            <person name="Anderson S."/>
            <person name="Arachchi H."/>
            <person name="Armbruster J."/>
            <person name="Bachantsang P."/>
            <person name="Baldwin J."/>
            <person name="Barry A."/>
            <person name="Bayul T."/>
            <person name="Blitshsteyn B."/>
            <person name="Bloom T."/>
            <person name="Blye J."/>
            <person name="Boguslavskiy L."/>
            <person name="Borowsky M."/>
            <person name="Boukhgalter B."/>
            <person name="Brunache A."/>
            <person name="Butler J."/>
            <person name="Calixte N."/>
            <person name="Calvo S."/>
            <person name="Camarata J."/>
            <person name="Campo K."/>
            <person name="Chang J."/>
            <person name="Cheshatsang Y."/>
            <person name="Citroen M."/>
            <person name="Collymore A."/>
            <person name="Considine T."/>
            <person name="Cook A."/>
            <person name="Cooke P."/>
            <person name="Corum B."/>
            <person name="Cuomo C."/>
            <person name="David R."/>
            <person name="Dawoe T."/>
            <person name="Degray S."/>
            <person name="Dodge S."/>
            <person name="Dooley K."/>
            <person name="Dorje P."/>
            <person name="Dorjee K."/>
            <person name="Dorris L."/>
            <person name="Duffey N."/>
            <person name="Dupes A."/>
            <person name="Elkins T."/>
            <person name="Engels R."/>
            <person name="Erickson J."/>
            <person name="Farina A."/>
            <person name="Faro S."/>
            <person name="Ferreira P."/>
            <person name="Fischer H."/>
            <person name="Fitzgerald M."/>
            <person name="Foley K."/>
            <person name="Gage D."/>
            <person name="Galagan J."/>
            <person name="Gearin G."/>
            <person name="Gnerre S."/>
            <person name="Gnirke A."/>
            <person name="Goyette A."/>
            <person name="Graham J."/>
            <person name="Grandbois E."/>
            <person name="Gyaltsen K."/>
            <person name="Hafez N."/>
            <person name="Hagopian D."/>
            <person name="Hagos B."/>
            <person name="Hall J."/>
            <person name="Hatcher B."/>
            <person name="Heller A."/>
            <person name="Higgins H."/>
            <person name="Honan T."/>
            <person name="Horn A."/>
            <person name="Houde N."/>
            <person name="Hughes L."/>
            <person name="Hulme W."/>
            <person name="Husby E."/>
            <person name="Iliev I."/>
            <person name="Jaffe D."/>
            <person name="Jones C."/>
            <person name="Kamal M."/>
            <person name="Kamat A."/>
            <person name="Kamvysselis M."/>
            <person name="Karlsson E."/>
            <person name="Kells C."/>
            <person name="Kieu A."/>
            <person name="Kisner P."/>
            <person name="Kodira C."/>
            <person name="Kulbokas E."/>
            <person name="Labutti K."/>
            <person name="Lama D."/>
            <person name="Landers T."/>
            <person name="Leger J."/>
            <person name="Levine S."/>
            <person name="Lewis D."/>
            <person name="Lewis T."/>
            <person name="Lindblad-toh K."/>
            <person name="Liu X."/>
            <person name="Lokyitsang T."/>
            <person name="Lokyitsang Y."/>
            <person name="Lucien O."/>
            <person name="Lui A."/>
            <person name="Ma L.J."/>
            <person name="Mabbitt R."/>
            <person name="Macdonald J."/>
            <person name="Maclean C."/>
            <person name="Major J."/>
            <person name="Manning J."/>
            <person name="Marabella R."/>
            <person name="Maru K."/>
            <person name="Matthews C."/>
            <person name="Mauceli E."/>
            <person name="Mccarthy M."/>
            <person name="Mcdonough S."/>
            <person name="Mcghee T."/>
            <person name="Meldrim J."/>
            <person name="Meneus L."/>
            <person name="Mesirov J."/>
            <person name="Mihalev A."/>
            <person name="Mihova T."/>
            <person name="Mikkelsen T."/>
            <person name="Mlenga V."/>
            <person name="Moru K."/>
            <person name="Mozes J."/>
            <person name="Mulrain L."/>
            <person name="Munson G."/>
            <person name="Naylor J."/>
            <person name="Newes C."/>
            <person name="Nguyen C."/>
            <person name="Nguyen N."/>
            <person name="Nguyen T."/>
            <person name="Nicol R."/>
            <person name="Nielsen C."/>
            <person name="Nizzari M."/>
            <person name="Norbu C."/>
            <person name="Norbu N."/>
            <person name="O'donnell P."/>
            <person name="Okoawo O."/>
            <person name="O'leary S."/>
            <person name="Omotosho B."/>
            <person name="O'neill K."/>
            <person name="Osman S."/>
            <person name="Parker S."/>
            <person name="Perrin D."/>
            <person name="Phunkhang P."/>
            <person name="Piqani B."/>
            <person name="Purcell S."/>
            <person name="Rachupka T."/>
            <person name="Ramasamy U."/>
            <person name="Rameau R."/>
            <person name="Ray V."/>
            <person name="Raymond C."/>
            <person name="Retta R."/>
            <person name="Richardson S."/>
            <person name="Rise C."/>
            <person name="Rodriguez J."/>
            <person name="Rogers J."/>
            <person name="Rogov P."/>
            <person name="Rutman M."/>
            <person name="Schupbach R."/>
            <person name="Seaman C."/>
            <person name="Settipalli S."/>
            <person name="Sharpe T."/>
            <person name="Sheridan J."/>
            <person name="Sherpa N."/>
            <person name="Shi J."/>
            <person name="Smirnov S."/>
            <person name="Smith C."/>
            <person name="Sougnez C."/>
            <person name="Spencer B."/>
            <person name="Stalker J."/>
            <person name="Stange-thomann N."/>
            <person name="Stavropoulos S."/>
            <person name="Stetson K."/>
            <person name="Stone C."/>
            <person name="Stone S."/>
            <person name="Stubbs M."/>
            <person name="Talamas J."/>
            <person name="Tchuinga P."/>
            <person name="Tenzing P."/>
            <person name="Tesfaye S."/>
            <person name="Theodore J."/>
            <person name="Thoulutsang Y."/>
            <person name="Topham K."/>
            <person name="Towey S."/>
            <person name="Tsamla T."/>
            <person name="Tsomo N."/>
            <person name="Vallee D."/>
            <person name="Vassiliev H."/>
            <person name="Venkataraman V."/>
            <person name="Vinson J."/>
            <person name="Vo A."/>
            <person name="Wade C."/>
            <person name="Wang S."/>
            <person name="Wangchuk T."/>
            <person name="Wangdi T."/>
            <person name="Whittaker C."/>
            <person name="Wilkinson J."/>
            <person name="Wu Y."/>
            <person name="Wyman D."/>
            <person name="Yadav S."/>
            <person name="Yang S."/>
            <person name="Yang X."/>
            <person name="Yeager S."/>
            <person name="Yee E."/>
            <person name="Young G."/>
            <person name="Zainoun J."/>
            <person name="Zembeck L."/>
            <person name="Zimmer A."/>
            <person name="Zody M."/>
            <person name="Lander E."/>
        </authorList>
    </citation>
    <scope>NUCLEOTIDE SEQUENCE [LARGE SCALE GENOMIC DNA]</scope>
</reference>
<dbReference type="GO" id="GO:0005737">
    <property type="term" value="C:cytoplasm"/>
    <property type="evidence" value="ECO:0007669"/>
    <property type="project" value="TreeGrafter"/>
</dbReference>
<dbReference type="SUPFAM" id="SSF48371">
    <property type="entry name" value="ARM repeat"/>
    <property type="match status" value="1"/>
</dbReference>
<protein>
    <recommendedName>
        <fullName evidence="2">1-phosphatidylinositol 4-kinase</fullName>
        <ecNumber evidence="2">2.7.1.67</ecNumber>
    </recommendedName>
</protein>
<dbReference type="InterPro" id="IPR011009">
    <property type="entry name" value="Kinase-like_dom_sf"/>
</dbReference>
<evidence type="ECO:0000256" key="2">
    <source>
        <dbReference type="ARBA" id="ARBA00012169"/>
    </source>
</evidence>
<keyword evidence="4" id="KW-0418">Kinase</keyword>
<evidence type="ECO:0000256" key="1">
    <source>
        <dbReference type="ARBA" id="ARBA00006209"/>
    </source>
</evidence>
<dbReference type="GO" id="GO:0005886">
    <property type="term" value="C:plasma membrane"/>
    <property type="evidence" value="ECO:0007669"/>
    <property type="project" value="TreeGrafter"/>
</dbReference>
<dbReference type="SUPFAM" id="SSF56112">
    <property type="entry name" value="Protein kinase-like (PK-like)"/>
    <property type="match status" value="1"/>
</dbReference>
<dbReference type="GO" id="GO:0048015">
    <property type="term" value="P:phosphatidylinositol-mediated signaling"/>
    <property type="evidence" value="ECO:0007669"/>
    <property type="project" value="TreeGrafter"/>
</dbReference>
<dbReference type="Ensembl" id="ENSCSAVT00000015271.1">
    <property type="protein sequence ID" value="ENSCSAVP00000015097.1"/>
    <property type="gene ID" value="ENSCSAVG00000008850.1"/>
</dbReference>
<dbReference type="Pfam" id="PF00613">
    <property type="entry name" value="PI3Ka"/>
    <property type="match status" value="1"/>
</dbReference>
<dbReference type="InterPro" id="IPR015433">
    <property type="entry name" value="PI3/4_kinase"/>
</dbReference>
<dbReference type="InParanoid" id="H2ZBY1"/>
<sequence>QMKQIIVPALLNQLDLQLSIMGNSQEGKSPYYTSVSEVLVLCVGKFLRDTINVNDLSDPSCREYGNTVESGFAFGYSRLSTMLQDKEDLIHSKLNRFLLQCRSCAACLDAILIIHNGGRWETQKLFEKMTSRLLSSESSHIILAHVPLLYACLKGLGFLARSAPSQVPQILAVLREFLLKPAPALVKLKKLEKPAATISTNYNGLETLGRKSSHTVLLALFAEEEKASYEYIKSAAIESICQSLAVGCDNDREFVPAFLSSLSTELFSVVKNEGTKLMVKTHCIELMSCIGTDSEISNELVMQQVVSTLQQRLNTLPPAIDNLIIGQLANIALRGHDKLYQEILNMLLQVSVKASSIIYGKNDKTEVSSYRHCSLATISALANIALNLDKDKAPNSSPRLEALLVKLLELFVQLGLEGKRSIDRVGTNNGGQMSGILKASNSAGNLGVLIPIIAVLLRRLPAIHSPSPRLHKLFRDFWLYCVVLGFATEPDSNVWPAEWHIASCEISVKSPLLIFPAGDPLRNGLRYNSALKNDTVTQVSVKTVVITNIPVVLLKSPSANLLHSGYINAMDFALCTYLLSVYRLERLRVLHSNEYSPEVLFTYLEDRTIQKDKSQMWKCIKSVADCVFVIFLDSIAVKVKSPSTENLLVEQAQFLLVKFNSVQNRIRQVADSYLSMLVDRFPHVLWNRRFLFSMLDLLHQLSATLVPTPFTEIPAIEIRGTNHRLFLQDSRKLREKLVEDFTKHCRHILREALKWAHATTASHLQDYLVHDKPTNHIGRTVAAEVLLNNKIEITDISIGHKRIKYLDKQKSNAKKQINPSIVFLFIFNSLSFYVHGMLKLCETAQLDLCDVIIKEYKKAISENNDSKMMNAVFRATALLVAKLEEKNPELLHLITWCCVDRLTPGIVNCATECWLWLLSSRPDLETSCMGEISLAWQSTIDHRMGIFAMDFDEGDPLAVSEDHSPHPRPPSSKPHSIWIKFLQHRLDVVKYSSIEQFRILVTLVHRTLPLLQPGSKSFLSRLAVHLILCSDDFTYLTDVLMILLILLKFCSIICQWDHDFFAYPTDANLTDVLMILPIFLIFCSDPADFTAKIGVNSFLINVIVNHLFTFLTNAYVNISLLGRILVKNLNLPFHFSLMFTQNVVFPLVNHLTQPFHLTPNPKKHKETPKTKNKQKVVAKCAEYSVVYDANRDRTTFTIIHPLINHPSTHRLFSPHPLTAQYSVKVVRKFPPAILFYIPQLVQAVRYDTMGYVQDYLIWASKKSQLLAHQIIWNMKTNIYVDEDASQKDPEIGGKLEKIIDHIVSNLSGPSRDFYQREFKFFDDVTEVSGTIKPFPKGPQRKAACLEALAKIEVLEGCYLPSSPESLVVDIDRNSGTPLQSGAKAPYLAKFRVSECGISEVERLGSMSSANMPSAQNLTWQAVIFKVGDDCRQDMLALQVIQLFKNIFKQVGLDLYLFPYRVVATAPGCGVIECIPDSKSRDQLGRQTAIGMYEYFRNKYGDENSTTFQMARRNFVKSMAAYSLVLFILQIKDRHNGNIMLDQEGHLIHIDFGFMFESSPGGNLGWEPDIKLTEEMVMIMGGKMDAPSFQWFMELCVQAYLAVRPYREDIVSLVALMLDTGLPCFRGNTIKLVRARFQPSSSPKEAAQYMLKVIRDCFLSKWSRTYDMIQYYQNQIPY</sequence>
<dbReference type="GO" id="GO:0004430">
    <property type="term" value="F:1-phosphatidylinositol 4-kinase activity"/>
    <property type="evidence" value="ECO:0007669"/>
    <property type="project" value="UniProtKB-EC"/>
</dbReference>
<feature type="domain" description="PIK helical" evidence="6">
    <location>
        <begin position="1107"/>
        <end position="1301"/>
    </location>
</feature>
<dbReference type="CDD" id="cd05167">
    <property type="entry name" value="PI4Kc_III_alpha"/>
    <property type="match status" value="1"/>
</dbReference>
<dbReference type="InterPro" id="IPR018936">
    <property type="entry name" value="PI3/4_kinase_CS"/>
</dbReference>
<reference evidence="7" key="3">
    <citation type="submission" date="2025-09" db="UniProtKB">
        <authorList>
            <consortium name="Ensembl"/>
        </authorList>
    </citation>
    <scope>IDENTIFICATION</scope>
</reference>
<dbReference type="EC" id="2.7.1.67" evidence="2"/>
<accession>H2ZBY1</accession>
<evidence type="ECO:0000259" key="6">
    <source>
        <dbReference type="PROSITE" id="PS51545"/>
    </source>
</evidence>
<dbReference type="FunFam" id="3.30.1010.10:FF:000009">
    <property type="entry name" value="Phosphatidylinositol 4-kinase, catalytic, alpha"/>
    <property type="match status" value="1"/>
</dbReference>
<dbReference type="Gene3D" id="1.25.40.70">
    <property type="entry name" value="Phosphatidylinositol 3-kinase, accessory domain (PIK)"/>
    <property type="match status" value="1"/>
</dbReference>
<name>H2ZBY1_CIOSA</name>
<dbReference type="Pfam" id="PF00454">
    <property type="entry name" value="PI3_PI4_kinase"/>
    <property type="match status" value="1"/>
</dbReference>
<dbReference type="GO" id="GO:0046854">
    <property type="term" value="P:phosphatidylinositol phosphate biosynthetic process"/>
    <property type="evidence" value="ECO:0007669"/>
    <property type="project" value="InterPro"/>
</dbReference>
<evidence type="ECO:0000256" key="4">
    <source>
        <dbReference type="ARBA" id="ARBA00022777"/>
    </source>
</evidence>
<dbReference type="eggNOG" id="KOG0902">
    <property type="taxonomic scope" value="Eukaryota"/>
</dbReference>
<dbReference type="Gene3D" id="1.10.1070.11">
    <property type="entry name" value="Phosphatidylinositol 3-/4-kinase, catalytic domain"/>
    <property type="match status" value="1"/>
</dbReference>
<organism evidence="7 8">
    <name type="scientific">Ciona savignyi</name>
    <name type="common">Pacific transparent sea squirt</name>
    <dbReference type="NCBI Taxonomy" id="51511"/>
    <lineage>
        <taxon>Eukaryota</taxon>
        <taxon>Metazoa</taxon>
        <taxon>Chordata</taxon>
        <taxon>Tunicata</taxon>
        <taxon>Ascidiacea</taxon>
        <taxon>Phlebobranchia</taxon>
        <taxon>Cionidae</taxon>
        <taxon>Ciona</taxon>
    </lineage>
</organism>
<dbReference type="PROSITE" id="PS50290">
    <property type="entry name" value="PI3_4_KINASE_3"/>
    <property type="match status" value="1"/>
</dbReference>
<dbReference type="FunFam" id="1.10.1070.11:FF:000005">
    <property type="entry name" value="Phosphatidylinositol 4-kinase, catalytic, alpha"/>
    <property type="match status" value="1"/>
</dbReference>
<comment type="similarity">
    <text evidence="1">Belongs to the PI3/PI4-kinase family. Type III PI4K subfamily.</text>
</comment>
<evidence type="ECO:0000313" key="8">
    <source>
        <dbReference type="Proteomes" id="UP000007875"/>
    </source>
</evidence>
<dbReference type="PANTHER" id="PTHR10048">
    <property type="entry name" value="PHOSPHATIDYLINOSITOL KINASE"/>
    <property type="match status" value="1"/>
</dbReference>
<proteinExistence type="inferred from homology"/>
<keyword evidence="8" id="KW-1185">Reference proteome</keyword>
<dbReference type="SMART" id="SM00146">
    <property type="entry name" value="PI3Kc"/>
    <property type="match status" value="1"/>
</dbReference>
<dbReference type="PROSITE" id="PS00916">
    <property type="entry name" value="PI3_4_KINASE_2"/>
    <property type="match status" value="1"/>
</dbReference>
<dbReference type="Proteomes" id="UP000007875">
    <property type="component" value="Unassembled WGS sequence"/>
</dbReference>
<dbReference type="InterPro" id="IPR042236">
    <property type="entry name" value="PI3K_accessory_sf"/>
</dbReference>
<evidence type="ECO:0000259" key="5">
    <source>
        <dbReference type="PROSITE" id="PS50290"/>
    </source>
</evidence>
<evidence type="ECO:0000256" key="3">
    <source>
        <dbReference type="ARBA" id="ARBA00022679"/>
    </source>
</evidence>
<dbReference type="Gene3D" id="3.30.1010.10">
    <property type="entry name" value="Phosphatidylinositol 3-kinase Catalytic Subunit, Chain A, domain 4"/>
    <property type="match status" value="1"/>
</dbReference>
<dbReference type="PROSITE" id="PS00915">
    <property type="entry name" value="PI3_4_KINASE_1"/>
    <property type="match status" value="1"/>
</dbReference>
<dbReference type="InterPro" id="IPR045495">
    <property type="entry name" value="PI4K_N"/>
</dbReference>